<comment type="caution">
    <text evidence="3">The sequence shown here is derived from an EMBL/GenBank/DDBJ whole genome shotgun (WGS) entry which is preliminary data.</text>
</comment>
<dbReference type="GeneID" id="63798250"/>
<feature type="region of interest" description="Disordered" evidence="2">
    <location>
        <begin position="224"/>
        <end position="249"/>
    </location>
</feature>
<dbReference type="AlphaFoldDB" id="A0A364LB34"/>
<feature type="coiled-coil region" evidence="1">
    <location>
        <begin position="284"/>
        <end position="319"/>
    </location>
</feature>
<dbReference type="RefSeq" id="XP_040737538.1">
    <property type="nucleotide sequence ID" value="XM_040881908.1"/>
</dbReference>
<feature type="compositionally biased region" description="Polar residues" evidence="2">
    <location>
        <begin position="224"/>
        <end position="238"/>
    </location>
</feature>
<protein>
    <submittedName>
        <fullName evidence="3">Uncharacterized protein</fullName>
    </submittedName>
</protein>
<sequence>MACFIQLRDTVPSWITDVNQLSAHVHTKRAEFATEAEKSNDASSPLRRKKSISSSLSSVRSQRGGVKPTAQGLKRFLSRESLNQDDGVKKQRIVETDQSVKIAASESIIPAPSVRRGKPARIISYDGHTQKVLEKMVRDIWTAKSSIRSSRISSSMRTAFGGRMKMHIPVKNSYNESRIPEITADAKADIEVDLDAAAATDNEDGLEDQLQLRMLMMKQRARRNQTTFTPLPQSRYQQPQPPTRSKESPYDFIEGQLENAQNLCETAAYKFLREGNCLDELDRIKQAYELILEASTTMAEQEEEKVKAEREQQEDAVTKSDDTIAVDELETSVAAATPAVALTSKDSGGNDPEDINAGLLEVDDRSDASEVSIDISAFRMTRYGQRTMAPFTVNRTR</sequence>
<gene>
    <name evidence="3" type="ORF">BHQ10_009036</name>
</gene>
<feature type="region of interest" description="Disordered" evidence="2">
    <location>
        <begin position="335"/>
        <end position="362"/>
    </location>
</feature>
<keyword evidence="1" id="KW-0175">Coiled coil</keyword>
<feature type="region of interest" description="Disordered" evidence="2">
    <location>
        <begin position="32"/>
        <end position="78"/>
    </location>
</feature>
<feature type="compositionally biased region" description="Low complexity" evidence="2">
    <location>
        <begin position="52"/>
        <end position="63"/>
    </location>
</feature>
<evidence type="ECO:0000256" key="2">
    <source>
        <dbReference type="SAM" id="MobiDB-lite"/>
    </source>
</evidence>
<evidence type="ECO:0000313" key="3">
    <source>
        <dbReference type="EMBL" id="RAO73024.1"/>
    </source>
</evidence>
<dbReference type="EMBL" id="MIKG01000022">
    <property type="protein sequence ID" value="RAO73024.1"/>
    <property type="molecule type" value="Genomic_DNA"/>
</dbReference>
<proteinExistence type="predicted"/>
<dbReference type="Proteomes" id="UP000249363">
    <property type="component" value="Unassembled WGS sequence"/>
</dbReference>
<dbReference type="OrthoDB" id="3886346at2759"/>
<reference evidence="3 4" key="1">
    <citation type="journal article" date="2017" name="Biotechnol. Biofuels">
        <title>Differential beta-glucosidase expression as a function of carbon source availability in Talaromyces amestolkiae: a genomic and proteomic approach.</title>
        <authorList>
            <person name="de Eugenio L.I."/>
            <person name="Mendez-Liter J.A."/>
            <person name="Nieto-Dominguez M."/>
            <person name="Alonso L."/>
            <person name="Gil-Munoz J."/>
            <person name="Barriuso J."/>
            <person name="Prieto A."/>
            <person name="Martinez M.J."/>
        </authorList>
    </citation>
    <scope>NUCLEOTIDE SEQUENCE [LARGE SCALE GENOMIC DNA]</scope>
    <source>
        <strain evidence="3 4">CIB</strain>
    </source>
</reference>
<keyword evidence="4" id="KW-1185">Reference proteome</keyword>
<organism evidence="3 4">
    <name type="scientific">Talaromyces amestolkiae</name>
    <dbReference type="NCBI Taxonomy" id="1196081"/>
    <lineage>
        <taxon>Eukaryota</taxon>
        <taxon>Fungi</taxon>
        <taxon>Dikarya</taxon>
        <taxon>Ascomycota</taxon>
        <taxon>Pezizomycotina</taxon>
        <taxon>Eurotiomycetes</taxon>
        <taxon>Eurotiomycetidae</taxon>
        <taxon>Eurotiales</taxon>
        <taxon>Trichocomaceae</taxon>
        <taxon>Talaromyces</taxon>
        <taxon>Talaromyces sect. Talaromyces</taxon>
    </lineage>
</organism>
<evidence type="ECO:0000256" key="1">
    <source>
        <dbReference type="SAM" id="Coils"/>
    </source>
</evidence>
<accession>A0A364LB34</accession>
<evidence type="ECO:0000313" key="4">
    <source>
        <dbReference type="Proteomes" id="UP000249363"/>
    </source>
</evidence>
<name>A0A364LB34_TALAM</name>